<evidence type="ECO:0000313" key="2">
    <source>
        <dbReference type="EMBL" id="QJG66504.1"/>
    </source>
</evidence>
<feature type="transmembrane region" description="Helical" evidence="1">
    <location>
        <begin position="20"/>
        <end position="43"/>
    </location>
</feature>
<dbReference type="Proteomes" id="UP000501728">
    <property type="component" value="Chromosome"/>
</dbReference>
<keyword evidence="1" id="KW-0472">Membrane</keyword>
<evidence type="ECO:0000256" key="1">
    <source>
        <dbReference type="SAM" id="Phobius"/>
    </source>
</evidence>
<accession>A0A858U0A6</accession>
<evidence type="ECO:0000313" key="3">
    <source>
        <dbReference type="Proteomes" id="UP000501728"/>
    </source>
</evidence>
<feature type="transmembrane region" description="Helical" evidence="1">
    <location>
        <begin position="55"/>
        <end position="79"/>
    </location>
</feature>
<sequence length="222" mass="26063">MTDFEDTKKTKKLNAKNQFFNFLGVTAVMSFLIIGIILILAASDVFGQISRAGKIASYIFGIIFLIIFTFIIIKIIIILKSENKYQKQAIDCDKLFNDLNSSEEQMKLHSDFNENFEKLKLPRNTFLGFLYSFEKKSFKRDDIDLKSLEVILLIEEMIIKTSADYGYFDVYLAIELMKSMNKKFVWKGDFKRYKTYFEYLRKIIRSADEYVRLTFVSTTTTK</sequence>
<dbReference type="KEGG" id="mphn:HGG64_02200"/>
<keyword evidence="1" id="KW-0812">Transmembrane</keyword>
<name>A0A858U0A6_9MOLU</name>
<dbReference type="AlphaFoldDB" id="A0A858U0A6"/>
<dbReference type="EMBL" id="CP051480">
    <property type="protein sequence ID" value="QJG66504.1"/>
    <property type="molecule type" value="Genomic_DNA"/>
</dbReference>
<protein>
    <submittedName>
        <fullName evidence="2">Uncharacterized protein</fullName>
    </submittedName>
</protein>
<keyword evidence="3" id="KW-1185">Reference proteome</keyword>
<reference evidence="2 3" key="1">
    <citation type="submission" date="2020-04" db="EMBL/GenBank/DDBJ databases">
        <title>Novel Mycoplasma species detected in Phocoena phocoena (harbor porpoise) from the USA.</title>
        <authorList>
            <person name="Volokhov D.V."/>
        </authorList>
    </citation>
    <scope>NUCLEOTIDE SEQUENCE [LARGE SCALE GENOMIC DNA]</scope>
    <source>
        <strain evidence="2 3">C264-NAS</strain>
    </source>
</reference>
<dbReference type="RefSeq" id="WP_169580327.1">
    <property type="nucleotide sequence ID" value="NZ_CP051480.1"/>
</dbReference>
<keyword evidence="1" id="KW-1133">Transmembrane helix</keyword>
<gene>
    <name evidence="2" type="ORF">HGG64_02200</name>
</gene>
<proteinExistence type="predicted"/>
<organism evidence="2 3">
    <name type="scientific">Mycoplasma phocoeninasale</name>
    <dbReference type="NCBI Taxonomy" id="2726117"/>
    <lineage>
        <taxon>Bacteria</taxon>
        <taxon>Bacillati</taxon>
        <taxon>Mycoplasmatota</taxon>
        <taxon>Mollicutes</taxon>
        <taxon>Mycoplasmataceae</taxon>
        <taxon>Mycoplasma</taxon>
    </lineage>
</organism>